<proteinExistence type="predicted"/>
<sequence>MSDVTGRSAWARFWNTGRWWKAVLLVVVYFIAFQALSFAVLPLVPFAGDDPGTAAFTVIFFALPILGGGILLVIFGASVGWLRGLFARQPIRGSGWMWIAIAVVLVFNILHMLSVDYSKAPLDFVFTWLLTGLFVGFAEEVVTRGYVVKIMRDAGHKEIAVALTSAGLFAFMHAGNAFGGAPLSSTAFQLVYTFFFGILMYLAMRVTGTIIAPILLHASTDPSIFIHTEYPAESSLGSIAGTGNIIVIVAGLVLVFFIRGRVGSAAERAETFA</sequence>
<evidence type="ECO:0000256" key="1">
    <source>
        <dbReference type="SAM" id="Phobius"/>
    </source>
</evidence>
<feature type="transmembrane region" description="Helical" evidence="1">
    <location>
        <begin position="236"/>
        <end position="258"/>
    </location>
</feature>
<dbReference type="InterPro" id="IPR003675">
    <property type="entry name" value="Rce1/LyrA-like_dom"/>
</dbReference>
<dbReference type="AlphaFoldDB" id="A0A0F0L895"/>
<dbReference type="RefSeq" id="WP_045280124.1">
    <property type="nucleotide sequence ID" value="NZ_CAKKLT010000047.1"/>
</dbReference>
<feature type="transmembrane region" description="Helical" evidence="1">
    <location>
        <begin position="22"/>
        <end position="44"/>
    </location>
</feature>
<dbReference type="Pfam" id="PF02517">
    <property type="entry name" value="Rce1-like"/>
    <property type="match status" value="1"/>
</dbReference>
<reference evidence="3 4" key="1">
    <citation type="submission" date="2015-02" db="EMBL/GenBank/DDBJ databases">
        <title>Draft genome sequences of ten Microbacterium spp. with emphasis on heavy metal contaminated environments.</title>
        <authorList>
            <person name="Corretto E."/>
        </authorList>
    </citation>
    <scope>NUCLEOTIDE SEQUENCE [LARGE SCALE GENOMIC DNA]</scope>
    <source>
        <strain evidence="3 4">BEL4b</strain>
    </source>
</reference>
<dbReference type="EMBL" id="JYIW01000026">
    <property type="protein sequence ID" value="KJL27756.1"/>
    <property type="molecule type" value="Genomic_DNA"/>
</dbReference>
<dbReference type="GO" id="GO:0004175">
    <property type="term" value="F:endopeptidase activity"/>
    <property type="evidence" value="ECO:0007669"/>
    <property type="project" value="UniProtKB-ARBA"/>
</dbReference>
<name>A0A0F0L895_9MICO</name>
<dbReference type="Proteomes" id="UP000033640">
    <property type="component" value="Unassembled WGS sequence"/>
</dbReference>
<accession>A0A0F0L895</accession>
<dbReference type="GO" id="GO:0080120">
    <property type="term" value="P:CAAX-box protein maturation"/>
    <property type="evidence" value="ECO:0007669"/>
    <property type="project" value="UniProtKB-ARBA"/>
</dbReference>
<dbReference type="OrthoDB" id="4772204at2"/>
<feature type="transmembrane region" description="Helical" evidence="1">
    <location>
        <begin position="190"/>
        <end position="216"/>
    </location>
</feature>
<protein>
    <submittedName>
        <fullName evidence="3">CAAX amino terminal protease self-immunity</fullName>
    </submittedName>
</protein>
<gene>
    <name evidence="3" type="ORF">RS83_02810</name>
</gene>
<organism evidence="3 4">
    <name type="scientific">Microbacterium oxydans</name>
    <dbReference type="NCBI Taxonomy" id="82380"/>
    <lineage>
        <taxon>Bacteria</taxon>
        <taxon>Bacillati</taxon>
        <taxon>Actinomycetota</taxon>
        <taxon>Actinomycetes</taxon>
        <taxon>Micrococcales</taxon>
        <taxon>Microbacteriaceae</taxon>
        <taxon>Microbacterium</taxon>
    </lineage>
</organism>
<feature type="domain" description="CAAX prenyl protease 2/Lysostaphin resistance protein A-like" evidence="2">
    <location>
        <begin position="123"/>
        <end position="221"/>
    </location>
</feature>
<evidence type="ECO:0000259" key="2">
    <source>
        <dbReference type="Pfam" id="PF02517"/>
    </source>
</evidence>
<keyword evidence="3" id="KW-0645">Protease</keyword>
<comment type="caution">
    <text evidence="3">The sequence shown here is derived from an EMBL/GenBank/DDBJ whole genome shotgun (WGS) entry which is preliminary data.</text>
</comment>
<feature type="transmembrane region" description="Helical" evidence="1">
    <location>
        <begin position="125"/>
        <end position="147"/>
    </location>
</feature>
<keyword evidence="1" id="KW-0472">Membrane</keyword>
<keyword evidence="1" id="KW-0812">Transmembrane</keyword>
<keyword evidence="3" id="KW-0378">Hydrolase</keyword>
<feature type="transmembrane region" description="Helical" evidence="1">
    <location>
        <begin position="94"/>
        <end position="113"/>
    </location>
</feature>
<evidence type="ECO:0000313" key="3">
    <source>
        <dbReference type="EMBL" id="KJL27756.1"/>
    </source>
</evidence>
<feature type="transmembrane region" description="Helical" evidence="1">
    <location>
        <begin position="56"/>
        <end position="82"/>
    </location>
</feature>
<dbReference type="PATRIC" id="fig|82380.11.peg.2846"/>
<evidence type="ECO:0000313" key="4">
    <source>
        <dbReference type="Proteomes" id="UP000033640"/>
    </source>
</evidence>
<keyword evidence="1" id="KW-1133">Transmembrane helix</keyword>
<dbReference type="GO" id="GO:0006508">
    <property type="term" value="P:proteolysis"/>
    <property type="evidence" value="ECO:0007669"/>
    <property type="project" value="UniProtKB-KW"/>
</dbReference>